<dbReference type="Proteomes" id="UP000321570">
    <property type="component" value="Unassembled WGS sequence"/>
</dbReference>
<proteinExistence type="predicted"/>
<accession>A0A564ZDD6</accession>
<sequence>MEEVCGQNFSLFNARFNCLKLVIWLDVDLFDFAGGANFLCDTLNFGTLAEEQFRYVIFISGLQTEPWLPLRISLLKLMEE</sequence>
<evidence type="ECO:0000313" key="1">
    <source>
        <dbReference type="EMBL" id="VUZ57480.1"/>
    </source>
</evidence>
<dbReference type="AlphaFoldDB" id="A0A564ZDD6"/>
<dbReference type="EMBL" id="CABIJS010000719">
    <property type="protein sequence ID" value="VUZ57480.1"/>
    <property type="molecule type" value="Genomic_DNA"/>
</dbReference>
<name>A0A564ZDD6_HYMDI</name>
<organism evidence="1 2">
    <name type="scientific">Hymenolepis diminuta</name>
    <name type="common">Rat tapeworm</name>
    <dbReference type="NCBI Taxonomy" id="6216"/>
    <lineage>
        <taxon>Eukaryota</taxon>
        <taxon>Metazoa</taxon>
        <taxon>Spiralia</taxon>
        <taxon>Lophotrochozoa</taxon>
        <taxon>Platyhelminthes</taxon>
        <taxon>Cestoda</taxon>
        <taxon>Eucestoda</taxon>
        <taxon>Cyclophyllidea</taxon>
        <taxon>Hymenolepididae</taxon>
        <taxon>Hymenolepis</taxon>
    </lineage>
</organism>
<evidence type="ECO:0000313" key="2">
    <source>
        <dbReference type="Proteomes" id="UP000321570"/>
    </source>
</evidence>
<gene>
    <name evidence="1" type="ORF">WMSIL1_LOCUS15112</name>
</gene>
<reference evidence="1 2" key="1">
    <citation type="submission" date="2019-07" db="EMBL/GenBank/DDBJ databases">
        <authorList>
            <person name="Jastrzebski P J."/>
            <person name="Paukszto L."/>
            <person name="Jastrzebski P J."/>
        </authorList>
    </citation>
    <scope>NUCLEOTIDE SEQUENCE [LARGE SCALE GENOMIC DNA]</scope>
    <source>
        <strain evidence="1 2">WMS-il1</strain>
    </source>
</reference>
<keyword evidence="2" id="KW-1185">Reference proteome</keyword>
<protein>
    <submittedName>
        <fullName evidence="1">Uncharacterized protein</fullName>
    </submittedName>
</protein>